<protein>
    <recommendedName>
        <fullName evidence="1">non-specific serine/threonine protein kinase</fullName>
        <ecNumber evidence="1">2.7.11.1</ecNumber>
    </recommendedName>
</protein>
<dbReference type="SMART" id="SM00220">
    <property type="entry name" value="S_TKc"/>
    <property type="match status" value="1"/>
</dbReference>
<dbReference type="AlphaFoldDB" id="A0A8J3IVT8"/>
<keyword evidence="2" id="KW-0723">Serine/threonine-protein kinase</keyword>
<dbReference type="EC" id="2.7.11.1" evidence="1"/>
<dbReference type="PANTHER" id="PTHR24363">
    <property type="entry name" value="SERINE/THREONINE PROTEIN KINASE"/>
    <property type="match status" value="1"/>
</dbReference>
<name>A0A8J3IVT8_9CHLR</name>
<dbReference type="InterPro" id="IPR000719">
    <property type="entry name" value="Prot_kinase_dom"/>
</dbReference>
<dbReference type="GO" id="GO:0004674">
    <property type="term" value="F:protein serine/threonine kinase activity"/>
    <property type="evidence" value="ECO:0007669"/>
    <property type="project" value="UniProtKB-KW"/>
</dbReference>
<keyword evidence="5" id="KW-0418">Kinase</keyword>
<evidence type="ECO:0000313" key="11">
    <source>
        <dbReference type="Proteomes" id="UP000597444"/>
    </source>
</evidence>
<dbReference type="InterPro" id="IPR011009">
    <property type="entry name" value="Kinase-like_dom_sf"/>
</dbReference>
<evidence type="ECO:0000256" key="4">
    <source>
        <dbReference type="ARBA" id="ARBA00022741"/>
    </source>
</evidence>
<proteinExistence type="predicted"/>
<gene>
    <name evidence="10" type="ORF">KSF_088270</name>
</gene>
<keyword evidence="3" id="KW-0808">Transferase</keyword>
<comment type="caution">
    <text evidence="10">The sequence shown here is derived from an EMBL/GenBank/DDBJ whole genome shotgun (WGS) entry which is preliminary data.</text>
</comment>
<dbReference type="PANTHER" id="PTHR24363:SF0">
    <property type="entry name" value="SERINE_THREONINE KINASE LIKE DOMAIN CONTAINING 1"/>
    <property type="match status" value="1"/>
</dbReference>
<evidence type="ECO:0000256" key="6">
    <source>
        <dbReference type="ARBA" id="ARBA00022840"/>
    </source>
</evidence>
<evidence type="ECO:0000256" key="7">
    <source>
        <dbReference type="ARBA" id="ARBA00047899"/>
    </source>
</evidence>
<evidence type="ECO:0000256" key="8">
    <source>
        <dbReference type="ARBA" id="ARBA00048679"/>
    </source>
</evidence>
<keyword evidence="11" id="KW-1185">Reference proteome</keyword>
<dbReference type="InterPro" id="IPR008271">
    <property type="entry name" value="Ser/Thr_kinase_AS"/>
</dbReference>
<evidence type="ECO:0000259" key="9">
    <source>
        <dbReference type="PROSITE" id="PS50011"/>
    </source>
</evidence>
<sequence>MMPLFPEEQVLDWTRHLCDILEHLHSQNPPVIYRDMKPGNIILTRNEHIKLIDFSISRFFHPKHAQDTQLLGTPGFAPPEQYGTAQTDERSDIYSLAITLFMLLTNTLSENGFGLKNVRSYNSAISSRVARVLEKAASLSPEDRYDDVTAFRRALFG</sequence>
<dbReference type="Pfam" id="PF00069">
    <property type="entry name" value="Pkinase"/>
    <property type="match status" value="1"/>
</dbReference>
<reference evidence="10" key="1">
    <citation type="submission" date="2020-10" db="EMBL/GenBank/DDBJ databases">
        <title>Taxonomic study of unclassified bacteria belonging to the class Ktedonobacteria.</title>
        <authorList>
            <person name="Yabe S."/>
            <person name="Wang C.M."/>
            <person name="Zheng Y."/>
            <person name="Sakai Y."/>
            <person name="Cavaletti L."/>
            <person name="Monciardini P."/>
            <person name="Donadio S."/>
        </authorList>
    </citation>
    <scope>NUCLEOTIDE SEQUENCE</scope>
    <source>
        <strain evidence="10">ID150040</strain>
    </source>
</reference>
<dbReference type="SUPFAM" id="SSF56112">
    <property type="entry name" value="Protein kinase-like (PK-like)"/>
    <property type="match status" value="1"/>
</dbReference>
<dbReference type="GO" id="GO:0005524">
    <property type="term" value="F:ATP binding"/>
    <property type="evidence" value="ECO:0007669"/>
    <property type="project" value="UniProtKB-KW"/>
</dbReference>
<dbReference type="PROSITE" id="PS00108">
    <property type="entry name" value="PROTEIN_KINASE_ST"/>
    <property type="match status" value="1"/>
</dbReference>
<dbReference type="PROSITE" id="PS50011">
    <property type="entry name" value="PROTEIN_KINASE_DOM"/>
    <property type="match status" value="1"/>
</dbReference>
<accession>A0A8J3IVT8</accession>
<keyword evidence="4" id="KW-0547">Nucleotide-binding</keyword>
<comment type="catalytic activity">
    <reaction evidence="7">
        <text>L-threonyl-[protein] + ATP = O-phospho-L-threonyl-[protein] + ADP + H(+)</text>
        <dbReference type="Rhea" id="RHEA:46608"/>
        <dbReference type="Rhea" id="RHEA-COMP:11060"/>
        <dbReference type="Rhea" id="RHEA-COMP:11605"/>
        <dbReference type="ChEBI" id="CHEBI:15378"/>
        <dbReference type="ChEBI" id="CHEBI:30013"/>
        <dbReference type="ChEBI" id="CHEBI:30616"/>
        <dbReference type="ChEBI" id="CHEBI:61977"/>
        <dbReference type="ChEBI" id="CHEBI:456216"/>
        <dbReference type="EC" id="2.7.11.1"/>
    </reaction>
</comment>
<dbReference type="Gene3D" id="1.10.510.10">
    <property type="entry name" value="Transferase(Phosphotransferase) domain 1"/>
    <property type="match status" value="1"/>
</dbReference>
<dbReference type="EMBL" id="BNJK01000002">
    <property type="protein sequence ID" value="GHO98779.1"/>
    <property type="molecule type" value="Genomic_DNA"/>
</dbReference>
<evidence type="ECO:0000256" key="5">
    <source>
        <dbReference type="ARBA" id="ARBA00022777"/>
    </source>
</evidence>
<dbReference type="Proteomes" id="UP000597444">
    <property type="component" value="Unassembled WGS sequence"/>
</dbReference>
<evidence type="ECO:0000256" key="3">
    <source>
        <dbReference type="ARBA" id="ARBA00022679"/>
    </source>
</evidence>
<organism evidence="10 11">
    <name type="scientific">Reticulibacter mediterranei</name>
    <dbReference type="NCBI Taxonomy" id="2778369"/>
    <lineage>
        <taxon>Bacteria</taxon>
        <taxon>Bacillati</taxon>
        <taxon>Chloroflexota</taxon>
        <taxon>Ktedonobacteria</taxon>
        <taxon>Ktedonobacterales</taxon>
        <taxon>Reticulibacteraceae</taxon>
        <taxon>Reticulibacter</taxon>
    </lineage>
</organism>
<keyword evidence="6" id="KW-0067">ATP-binding</keyword>
<evidence type="ECO:0000256" key="2">
    <source>
        <dbReference type="ARBA" id="ARBA00022527"/>
    </source>
</evidence>
<evidence type="ECO:0000313" key="10">
    <source>
        <dbReference type="EMBL" id="GHO98779.1"/>
    </source>
</evidence>
<evidence type="ECO:0000256" key="1">
    <source>
        <dbReference type="ARBA" id="ARBA00012513"/>
    </source>
</evidence>
<dbReference type="RefSeq" id="WP_220209471.1">
    <property type="nucleotide sequence ID" value="NZ_BNJK01000002.1"/>
</dbReference>
<comment type="catalytic activity">
    <reaction evidence="8">
        <text>L-seryl-[protein] + ATP = O-phospho-L-seryl-[protein] + ADP + H(+)</text>
        <dbReference type="Rhea" id="RHEA:17989"/>
        <dbReference type="Rhea" id="RHEA-COMP:9863"/>
        <dbReference type="Rhea" id="RHEA-COMP:11604"/>
        <dbReference type="ChEBI" id="CHEBI:15378"/>
        <dbReference type="ChEBI" id="CHEBI:29999"/>
        <dbReference type="ChEBI" id="CHEBI:30616"/>
        <dbReference type="ChEBI" id="CHEBI:83421"/>
        <dbReference type="ChEBI" id="CHEBI:456216"/>
        <dbReference type="EC" id="2.7.11.1"/>
    </reaction>
</comment>
<feature type="domain" description="Protein kinase" evidence="9">
    <location>
        <begin position="1"/>
        <end position="156"/>
    </location>
</feature>